<gene>
    <name evidence="2" type="ORF">PMAYCL1PPCAC_09473</name>
</gene>
<evidence type="ECO:0000313" key="2">
    <source>
        <dbReference type="EMBL" id="GMR39278.1"/>
    </source>
</evidence>
<keyword evidence="3" id="KW-1185">Reference proteome</keyword>
<sequence length="144" mass="16146">RISPSTMQSLLAFVLLVTVAKCEIAIFNSCNETVQVIRNGFNLTELGANRLALVTDDIPKSGWTFKIGDEGRTEARFRKESKGLTTFEINIVRGFDVPMLIKDRMKSIVCEDARCFGKSFLGKTVTSKKISSRDNEFILNFCPQ</sequence>
<feature type="chain" id="PRO_5042956332" evidence="1">
    <location>
        <begin position="23"/>
        <end position="144"/>
    </location>
</feature>
<organism evidence="2 3">
    <name type="scientific">Pristionchus mayeri</name>
    <dbReference type="NCBI Taxonomy" id="1317129"/>
    <lineage>
        <taxon>Eukaryota</taxon>
        <taxon>Metazoa</taxon>
        <taxon>Ecdysozoa</taxon>
        <taxon>Nematoda</taxon>
        <taxon>Chromadorea</taxon>
        <taxon>Rhabditida</taxon>
        <taxon>Rhabditina</taxon>
        <taxon>Diplogasteromorpha</taxon>
        <taxon>Diplogasteroidea</taxon>
        <taxon>Neodiplogasteridae</taxon>
        <taxon>Pristionchus</taxon>
    </lineage>
</organism>
<dbReference type="Proteomes" id="UP001328107">
    <property type="component" value="Unassembled WGS sequence"/>
</dbReference>
<protein>
    <submittedName>
        <fullName evidence="2">Uncharacterized protein</fullName>
    </submittedName>
</protein>
<evidence type="ECO:0000313" key="3">
    <source>
        <dbReference type="Proteomes" id="UP001328107"/>
    </source>
</evidence>
<accession>A0AAN4ZDN8</accession>
<reference evidence="3" key="1">
    <citation type="submission" date="2022-10" db="EMBL/GenBank/DDBJ databases">
        <title>Genome assembly of Pristionchus species.</title>
        <authorList>
            <person name="Yoshida K."/>
            <person name="Sommer R.J."/>
        </authorList>
    </citation>
    <scope>NUCLEOTIDE SEQUENCE [LARGE SCALE GENOMIC DNA]</scope>
    <source>
        <strain evidence="3">RS5460</strain>
    </source>
</reference>
<feature type="signal peptide" evidence="1">
    <location>
        <begin position="1"/>
        <end position="22"/>
    </location>
</feature>
<name>A0AAN4ZDN8_9BILA</name>
<comment type="caution">
    <text evidence="2">The sequence shown here is derived from an EMBL/GenBank/DDBJ whole genome shotgun (WGS) entry which is preliminary data.</text>
</comment>
<dbReference type="AlphaFoldDB" id="A0AAN4ZDN8"/>
<dbReference type="InterPro" id="IPR037176">
    <property type="entry name" value="Osmotin/thaumatin-like_sf"/>
</dbReference>
<dbReference type="EMBL" id="BTRK01000002">
    <property type="protein sequence ID" value="GMR39278.1"/>
    <property type="molecule type" value="Genomic_DNA"/>
</dbReference>
<dbReference type="SUPFAM" id="SSF49870">
    <property type="entry name" value="Osmotin, thaumatin-like protein"/>
    <property type="match status" value="1"/>
</dbReference>
<evidence type="ECO:0000256" key="1">
    <source>
        <dbReference type="SAM" id="SignalP"/>
    </source>
</evidence>
<proteinExistence type="predicted"/>
<keyword evidence="1" id="KW-0732">Signal</keyword>
<feature type="non-terminal residue" evidence="2">
    <location>
        <position position="1"/>
    </location>
</feature>